<proteinExistence type="predicted"/>
<sequence length="218" mass="22711">MADTTLRLRYPTGANLYAQIEGGSGVWNGTDYVTFANLDWTSYATATPEAPASSGRYVCQFPTVSPPGNYSWSVYLQSGGSPAVGDVAIGQGSGYWDGTTFGGASKVTDGITVADLPDPAPLGYGPIGTGSVTVNQDYPFADNLTYQTSGGQGIGGALVRVYLASEYASNPNNATIRGETLTLSNGSWANNIDLDPEAYSITFKADGYQLLVVPVTVS</sequence>
<evidence type="ECO:0000313" key="1">
    <source>
        <dbReference type="EMBL" id="XBH06385.1"/>
    </source>
</evidence>
<protein>
    <submittedName>
        <fullName evidence="1">Uncharacterized protein</fullName>
    </submittedName>
</protein>
<dbReference type="EMBL" id="CP155447">
    <property type="protein sequence ID" value="XBH06385.1"/>
    <property type="molecule type" value="Genomic_DNA"/>
</dbReference>
<reference evidence="1" key="1">
    <citation type="submission" date="2024-05" db="EMBL/GenBank/DDBJ databases">
        <title>Planctomycetes of the genus Singulisphaera possess chitinolytic capabilities.</title>
        <authorList>
            <person name="Ivanova A."/>
        </authorList>
    </citation>
    <scope>NUCLEOTIDE SEQUENCE</scope>
    <source>
        <strain evidence="1">Ch08T</strain>
    </source>
</reference>
<accession>A0AAU7CM85</accession>
<dbReference type="RefSeq" id="WP_406699236.1">
    <property type="nucleotide sequence ID" value="NZ_CP155447.1"/>
</dbReference>
<dbReference type="AlphaFoldDB" id="A0AAU7CM85"/>
<gene>
    <name evidence="1" type="ORF">V5E97_10200</name>
</gene>
<name>A0AAU7CM85_9BACT</name>
<organism evidence="1">
    <name type="scientific">Singulisphaera sp. Ch08</name>
    <dbReference type="NCBI Taxonomy" id="3120278"/>
    <lineage>
        <taxon>Bacteria</taxon>
        <taxon>Pseudomonadati</taxon>
        <taxon>Planctomycetota</taxon>
        <taxon>Planctomycetia</taxon>
        <taxon>Isosphaerales</taxon>
        <taxon>Isosphaeraceae</taxon>
        <taxon>Singulisphaera</taxon>
    </lineage>
</organism>